<dbReference type="CDD" id="cd06526">
    <property type="entry name" value="metazoan_ACD"/>
    <property type="match status" value="1"/>
</dbReference>
<evidence type="ECO:0000259" key="5">
    <source>
        <dbReference type="PROSITE" id="PS01031"/>
    </source>
</evidence>
<dbReference type="GO" id="GO:0051082">
    <property type="term" value="F:unfolded protein binding"/>
    <property type="evidence" value="ECO:0007669"/>
    <property type="project" value="TreeGrafter"/>
</dbReference>
<dbReference type="Gene3D" id="2.60.40.790">
    <property type="match status" value="1"/>
</dbReference>
<dbReference type="GO" id="GO:0005737">
    <property type="term" value="C:cytoplasm"/>
    <property type="evidence" value="ECO:0007669"/>
    <property type="project" value="TreeGrafter"/>
</dbReference>
<accession>A0A1I8BNS6</accession>
<reference evidence="7" key="1">
    <citation type="submission" date="2016-11" db="UniProtKB">
        <authorList>
            <consortium name="WormBaseParasite"/>
        </authorList>
    </citation>
    <scope>IDENTIFICATION</scope>
</reference>
<dbReference type="WBParaSite" id="MhA1_Contig354.frz3.gene58">
    <property type="protein sequence ID" value="MhA1_Contig354.frz3.gene58"/>
    <property type="gene ID" value="MhA1_Contig354.frz3.gene58"/>
</dbReference>
<feature type="region of interest" description="Disordered" evidence="4">
    <location>
        <begin position="131"/>
        <end position="155"/>
    </location>
</feature>
<dbReference type="PROSITE" id="PS01031">
    <property type="entry name" value="SHSP"/>
    <property type="match status" value="1"/>
</dbReference>
<dbReference type="AlphaFoldDB" id="A0A1I8BNS6"/>
<dbReference type="PANTHER" id="PTHR45640:SF13">
    <property type="entry name" value="HEAT SHOCK PROTEIN 22-RELATED"/>
    <property type="match status" value="1"/>
</dbReference>
<evidence type="ECO:0000313" key="7">
    <source>
        <dbReference type="WBParaSite" id="MhA1_Contig354.frz3.gene58"/>
    </source>
</evidence>
<protein>
    <submittedName>
        <fullName evidence="7">SHSP domain-containing protein</fullName>
    </submittedName>
</protein>
<evidence type="ECO:0000313" key="6">
    <source>
        <dbReference type="Proteomes" id="UP000095281"/>
    </source>
</evidence>
<evidence type="ECO:0000256" key="1">
    <source>
        <dbReference type="ARBA" id="ARBA00023016"/>
    </source>
</evidence>
<dbReference type="InterPro" id="IPR008978">
    <property type="entry name" value="HSP20-like_chaperone"/>
</dbReference>
<dbReference type="OMA" id="HESKRED"/>
<evidence type="ECO:0000256" key="4">
    <source>
        <dbReference type="SAM" id="MobiDB-lite"/>
    </source>
</evidence>
<evidence type="ECO:0000256" key="2">
    <source>
        <dbReference type="PROSITE-ProRule" id="PRU00285"/>
    </source>
</evidence>
<dbReference type="InterPro" id="IPR002068">
    <property type="entry name" value="A-crystallin/Hsp20_dom"/>
</dbReference>
<feature type="domain" description="SHSP" evidence="5">
    <location>
        <begin position="14"/>
        <end position="121"/>
    </location>
</feature>
<keyword evidence="1" id="KW-0346">Stress response</keyword>
<dbReference type="SUPFAM" id="SSF49764">
    <property type="entry name" value="HSP20-like chaperones"/>
    <property type="match status" value="1"/>
</dbReference>
<dbReference type="Proteomes" id="UP000095281">
    <property type="component" value="Unplaced"/>
</dbReference>
<name>A0A1I8BNS6_MELHA</name>
<dbReference type="GO" id="GO:0005634">
    <property type="term" value="C:nucleus"/>
    <property type="evidence" value="ECO:0007669"/>
    <property type="project" value="TreeGrafter"/>
</dbReference>
<dbReference type="PANTHER" id="PTHR45640">
    <property type="entry name" value="HEAT SHOCK PROTEIN HSP-12.2-RELATED"/>
    <property type="match status" value="1"/>
</dbReference>
<comment type="similarity">
    <text evidence="2 3">Belongs to the small heat shock protein (HSP20) family.</text>
</comment>
<evidence type="ECO:0000256" key="3">
    <source>
        <dbReference type="RuleBase" id="RU003616"/>
    </source>
</evidence>
<dbReference type="GO" id="GO:0009408">
    <property type="term" value="P:response to heat"/>
    <property type="evidence" value="ECO:0007669"/>
    <property type="project" value="TreeGrafter"/>
</dbReference>
<keyword evidence="6" id="KW-1185">Reference proteome</keyword>
<dbReference type="GO" id="GO:0042026">
    <property type="term" value="P:protein refolding"/>
    <property type="evidence" value="ECO:0007669"/>
    <property type="project" value="TreeGrafter"/>
</dbReference>
<sequence length="155" mass="17581">MRLTANFVAEILLDERKLSRKDVNTNNSDDSLFKYSCDASDYQPGELDVKIDGEELIITGEHKKEDNHQSVHRSFTRRVALPKNIKKETIECNVGPNGQLNVTAELIKPEKQQEQTTIKIPIKLVGEKSIEVEKAKEATTSSAEEKKEDKEVQKE</sequence>
<dbReference type="InterPro" id="IPR001436">
    <property type="entry name" value="Alpha-crystallin/sHSP_animal"/>
</dbReference>
<organism evidence="6 7">
    <name type="scientific">Meloidogyne hapla</name>
    <name type="common">Root-knot nematode worm</name>
    <dbReference type="NCBI Taxonomy" id="6305"/>
    <lineage>
        <taxon>Eukaryota</taxon>
        <taxon>Metazoa</taxon>
        <taxon>Ecdysozoa</taxon>
        <taxon>Nematoda</taxon>
        <taxon>Chromadorea</taxon>
        <taxon>Rhabditida</taxon>
        <taxon>Tylenchina</taxon>
        <taxon>Tylenchomorpha</taxon>
        <taxon>Tylenchoidea</taxon>
        <taxon>Meloidogynidae</taxon>
        <taxon>Meloidogyninae</taxon>
        <taxon>Meloidogyne</taxon>
    </lineage>
</organism>
<proteinExistence type="inferred from homology"/>
<dbReference type="Pfam" id="PF00011">
    <property type="entry name" value="HSP20"/>
    <property type="match status" value="1"/>
</dbReference>